<gene>
    <name evidence="2" type="ORF">AVDCRST_MAG57-2497</name>
</gene>
<name>A0A6J4IT06_9ACTN</name>
<evidence type="ECO:0000313" key="2">
    <source>
        <dbReference type="EMBL" id="CAA9258434.1"/>
    </source>
</evidence>
<feature type="non-terminal residue" evidence="2">
    <location>
        <position position="1"/>
    </location>
</feature>
<proteinExistence type="predicted"/>
<reference evidence="2" key="1">
    <citation type="submission" date="2020-02" db="EMBL/GenBank/DDBJ databases">
        <authorList>
            <person name="Meier V. D."/>
        </authorList>
    </citation>
    <scope>NUCLEOTIDE SEQUENCE</scope>
    <source>
        <strain evidence="2">AVDCRST_MAG57</strain>
    </source>
</reference>
<sequence length="51" mass="5752">VRQPFCFARSRRHGIRPRIHRLRQPVAGLGGVRGHRDRHGPDAHRPSPAGV</sequence>
<dbReference type="AlphaFoldDB" id="A0A6J4IT06"/>
<feature type="non-terminal residue" evidence="2">
    <location>
        <position position="51"/>
    </location>
</feature>
<organism evidence="2">
    <name type="scientific">uncultured Blastococcus sp</name>
    <dbReference type="NCBI Taxonomy" id="217144"/>
    <lineage>
        <taxon>Bacteria</taxon>
        <taxon>Bacillati</taxon>
        <taxon>Actinomycetota</taxon>
        <taxon>Actinomycetes</taxon>
        <taxon>Geodermatophilales</taxon>
        <taxon>Geodermatophilaceae</taxon>
        <taxon>Blastococcus</taxon>
        <taxon>environmental samples</taxon>
    </lineage>
</organism>
<evidence type="ECO:0000256" key="1">
    <source>
        <dbReference type="SAM" id="MobiDB-lite"/>
    </source>
</evidence>
<feature type="region of interest" description="Disordered" evidence="1">
    <location>
        <begin position="25"/>
        <end position="51"/>
    </location>
</feature>
<dbReference type="EMBL" id="CADCTI010000205">
    <property type="protein sequence ID" value="CAA9258434.1"/>
    <property type="molecule type" value="Genomic_DNA"/>
</dbReference>
<protein>
    <submittedName>
        <fullName evidence="2">Uncharacterized protein</fullName>
    </submittedName>
</protein>
<accession>A0A6J4IT06</accession>